<dbReference type="CDD" id="cd03404">
    <property type="entry name" value="SPFH_HflK"/>
    <property type="match status" value="1"/>
</dbReference>
<evidence type="ECO:0000256" key="7">
    <source>
        <dbReference type="SAM" id="Coils"/>
    </source>
</evidence>
<feature type="domain" description="Band 7" evidence="9">
    <location>
        <begin position="95"/>
        <end position="279"/>
    </location>
</feature>
<comment type="caution">
    <text evidence="10">The sequence shown here is derived from an EMBL/GenBank/DDBJ whole genome shotgun (WGS) entry which is preliminary data.</text>
</comment>
<keyword evidence="3" id="KW-0812">Transmembrane</keyword>
<evidence type="ECO:0000256" key="5">
    <source>
        <dbReference type="ARBA" id="ARBA00023136"/>
    </source>
</evidence>
<feature type="region of interest" description="Disordered" evidence="8">
    <location>
        <begin position="1"/>
        <end position="41"/>
    </location>
</feature>
<comment type="similarity">
    <text evidence="2 6">Belongs to the band 7/mec-2 family. HflK subfamily.</text>
</comment>
<dbReference type="InterPro" id="IPR010201">
    <property type="entry name" value="HflK"/>
</dbReference>
<name>A0ABW0SEE8_9RHOB</name>
<organism evidence="10 11">
    <name type="scientific">Rubellimicrobium aerolatum</name>
    <dbReference type="NCBI Taxonomy" id="490979"/>
    <lineage>
        <taxon>Bacteria</taxon>
        <taxon>Pseudomonadati</taxon>
        <taxon>Pseudomonadota</taxon>
        <taxon>Alphaproteobacteria</taxon>
        <taxon>Rhodobacterales</taxon>
        <taxon>Roseobacteraceae</taxon>
        <taxon>Rubellimicrobium</taxon>
    </lineage>
</organism>
<dbReference type="Proteomes" id="UP001596056">
    <property type="component" value="Unassembled WGS sequence"/>
</dbReference>
<dbReference type="InterPro" id="IPR001107">
    <property type="entry name" value="Band_7"/>
</dbReference>
<keyword evidence="5" id="KW-0472">Membrane</keyword>
<dbReference type="RefSeq" id="WP_209839428.1">
    <property type="nucleotide sequence ID" value="NZ_JAGGJP010000005.1"/>
</dbReference>
<evidence type="ECO:0000256" key="3">
    <source>
        <dbReference type="ARBA" id="ARBA00022692"/>
    </source>
</evidence>
<comment type="subunit">
    <text evidence="6">HflC and HflK may interact to form a multimeric complex.</text>
</comment>
<keyword evidence="7" id="KW-0175">Coiled coil</keyword>
<dbReference type="InterPro" id="IPR050710">
    <property type="entry name" value="Band7/mec-2_domain"/>
</dbReference>
<proteinExistence type="inferred from homology"/>
<dbReference type="SUPFAM" id="SSF117892">
    <property type="entry name" value="Band 7/SPFH domain"/>
    <property type="match status" value="1"/>
</dbReference>
<sequence>MANGGPWGGNRGGGNGGGDDDRRPEDRRPPRRPGDGPQIPEIDQLVNRGREQLRVLMGGRGGVPPPMRGGGDGPRLTRGTLLIGAGALALLWGFMSIYTVQTNEQSVELFLGEFSDIGTEGLNFAPWPLVTYQVVSTTTERTESIGAGAGAGAASGTASGTAAGTAADDGGLMLTTDANIVDIGFQVVWNVSDPSQLLFNISDPEATVRAVSESVMREIIAASNLAPILNRDREQIALTARDSIQATLDAYESGINVLRVTLGRADPPAEVIDAFRAVQAAEQERDRLQRQADAYANRVLAESRGQAAQIIEGAEAYRAQTINNAAGEASRFSAVLNEYRNAEDVTRERIYIETMERVLGGVNKIILDSSVAGGEGGGQGVVPFLPLDQLVRPAPQGGTGTAPQVQLSPQAAPAATATISTGN</sequence>
<feature type="compositionally biased region" description="Gly residues" evidence="8">
    <location>
        <begin position="1"/>
        <end position="17"/>
    </location>
</feature>
<gene>
    <name evidence="10" type="primary">hflK</name>
    <name evidence="10" type="ORF">ACFPOC_13065</name>
</gene>
<evidence type="ECO:0000256" key="6">
    <source>
        <dbReference type="RuleBase" id="RU364113"/>
    </source>
</evidence>
<evidence type="ECO:0000313" key="11">
    <source>
        <dbReference type="Proteomes" id="UP001596056"/>
    </source>
</evidence>
<keyword evidence="10" id="KW-0645">Protease</keyword>
<keyword evidence="4" id="KW-1133">Transmembrane helix</keyword>
<reference evidence="11" key="1">
    <citation type="journal article" date="2019" name="Int. J. Syst. Evol. Microbiol.">
        <title>The Global Catalogue of Microorganisms (GCM) 10K type strain sequencing project: providing services to taxonomists for standard genome sequencing and annotation.</title>
        <authorList>
            <consortium name="The Broad Institute Genomics Platform"/>
            <consortium name="The Broad Institute Genome Sequencing Center for Infectious Disease"/>
            <person name="Wu L."/>
            <person name="Ma J."/>
        </authorList>
    </citation>
    <scope>NUCLEOTIDE SEQUENCE [LARGE SCALE GENOMIC DNA]</scope>
    <source>
        <strain evidence="11">KACC 11588</strain>
    </source>
</reference>
<comment type="function">
    <text evidence="6">HflC and HflK could encode or regulate a protease.</text>
</comment>
<dbReference type="GO" id="GO:0006508">
    <property type="term" value="P:proteolysis"/>
    <property type="evidence" value="ECO:0007669"/>
    <property type="project" value="UniProtKB-KW"/>
</dbReference>
<dbReference type="InterPro" id="IPR036013">
    <property type="entry name" value="Band_7/SPFH_dom_sf"/>
</dbReference>
<comment type="subcellular location">
    <subcellularLocation>
        <location evidence="1">Membrane</location>
        <topology evidence="1">Single-pass membrane protein</topology>
    </subcellularLocation>
</comment>
<keyword evidence="10" id="KW-0378">Hydrolase</keyword>
<feature type="compositionally biased region" description="Basic and acidic residues" evidence="8">
    <location>
        <begin position="19"/>
        <end position="34"/>
    </location>
</feature>
<keyword evidence="11" id="KW-1185">Reference proteome</keyword>
<feature type="region of interest" description="Disordered" evidence="8">
    <location>
        <begin position="393"/>
        <end position="423"/>
    </location>
</feature>
<dbReference type="GO" id="GO:0008233">
    <property type="term" value="F:peptidase activity"/>
    <property type="evidence" value="ECO:0007669"/>
    <property type="project" value="UniProtKB-KW"/>
</dbReference>
<dbReference type="PANTHER" id="PTHR43327">
    <property type="entry name" value="STOMATIN-LIKE PROTEIN 2, MITOCHONDRIAL"/>
    <property type="match status" value="1"/>
</dbReference>
<protein>
    <recommendedName>
        <fullName evidence="6">Protein HflK</fullName>
    </recommendedName>
</protein>
<dbReference type="Gene3D" id="3.30.479.30">
    <property type="entry name" value="Band 7 domain"/>
    <property type="match status" value="1"/>
</dbReference>
<dbReference type="PANTHER" id="PTHR43327:SF2">
    <property type="entry name" value="MODULATOR OF FTSH PROTEASE HFLK"/>
    <property type="match status" value="1"/>
</dbReference>
<evidence type="ECO:0000313" key="10">
    <source>
        <dbReference type="EMBL" id="MFC5567337.1"/>
    </source>
</evidence>
<accession>A0ABW0SEE8</accession>
<evidence type="ECO:0000256" key="4">
    <source>
        <dbReference type="ARBA" id="ARBA00022989"/>
    </source>
</evidence>
<dbReference type="Pfam" id="PF01145">
    <property type="entry name" value="Band_7"/>
    <property type="match status" value="1"/>
</dbReference>
<evidence type="ECO:0000256" key="8">
    <source>
        <dbReference type="SAM" id="MobiDB-lite"/>
    </source>
</evidence>
<evidence type="ECO:0000256" key="2">
    <source>
        <dbReference type="ARBA" id="ARBA00006971"/>
    </source>
</evidence>
<evidence type="ECO:0000256" key="1">
    <source>
        <dbReference type="ARBA" id="ARBA00004167"/>
    </source>
</evidence>
<dbReference type="NCBIfam" id="TIGR01933">
    <property type="entry name" value="hflK"/>
    <property type="match status" value="1"/>
</dbReference>
<evidence type="ECO:0000259" key="9">
    <source>
        <dbReference type="SMART" id="SM00244"/>
    </source>
</evidence>
<feature type="coiled-coil region" evidence="7">
    <location>
        <begin position="271"/>
        <end position="298"/>
    </location>
</feature>
<dbReference type="SMART" id="SM00244">
    <property type="entry name" value="PHB"/>
    <property type="match status" value="1"/>
</dbReference>
<dbReference type="EMBL" id="JBHSNA010000013">
    <property type="protein sequence ID" value="MFC5567337.1"/>
    <property type="molecule type" value="Genomic_DNA"/>
</dbReference>